<dbReference type="OrthoDB" id="9792858at2"/>
<name>A0A5B8IUZ1_9RHOB</name>
<evidence type="ECO:0000259" key="3">
    <source>
        <dbReference type="SMART" id="SM00903"/>
    </source>
</evidence>
<dbReference type="Gene3D" id="2.30.110.10">
    <property type="entry name" value="Electron Transport, Fmn-binding Protein, Chain A"/>
    <property type="match status" value="1"/>
</dbReference>
<feature type="domain" description="Flavin reductase like" evidence="3">
    <location>
        <begin position="18"/>
        <end position="159"/>
    </location>
</feature>
<reference evidence="4 5" key="1">
    <citation type="submission" date="2019-07" db="EMBL/GenBank/DDBJ databases">
        <title>Litoreibacter alkalisoli sp. nov., isolated from saline-alkaline soil.</title>
        <authorList>
            <person name="Wang S."/>
            <person name="Xu L."/>
            <person name="Xing Y.-T."/>
            <person name="Sun J.-Q."/>
        </authorList>
    </citation>
    <scope>NUCLEOTIDE SEQUENCE [LARGE SCALE GENOMIC DNA]</scope>
    <source>
        <strain evidence="4 5">LN3S51</strain>
    </source>
</reference>
<dbReference type="GO" id="GO:0042602">
    <property type="term" value="F:riboflavin reductase (NADPH) activity"/>
    <property type="evidence" value="ECO:0007669"/>
    <property type="project" value="TreeGrafter"/>
</dbReference>
<dbReference type="AlphaFoldDB" id="A0A5B8IUZ1"/>
<keyword evidence="5" id="KW-1185">Reference proteome</keyword>
<organism evidence="4 5">
    <name type="scientific">Qingshengfaniella alkalisoli</name>
    <dbReference type="NCBI Taxonomy" id="2599296"/>
    <lineage>
        <taxon>Bacteria</taxon>
        <taxon>Pseudomonadati</taxon>
        <taxon>Pseudomonadota</taxon>
        <taxon>Alphaproteobacteria</taxon>
        <taxon>Rhodobacterales</taxon>
        <taxon>Paracoccaceae</taxon>
        <taxon>Qingshengfaniella</taxon>
    </lineage>
</organism>
<gene>
    <name evidence="4" type="ORF">FPZ52_06125</name>
</gene>
<dbReference type="PANTHER" id="PTHR30466:SF11">
    <property type="entry name" value="FLAVIN-DEPENDENT MONOOXYGENASE, REDUCTASE SUBUNIT HSAB"/>
    <property type="match status" value="1"/>
</dbReference>
<dbReference type="PANTHER" id="PTHR30466">
    <property type="entry name" value="FLAVIN REDUCTASE"/>
    <property type="match status" value="1"/>
</dbReference>
<dbReference type="EMBL" id="CP042261">
    <property type="protein sequence ID" value="QDY69253.1"/>
    <property type="molecule type" value="Genomic_DNA"/>
</dbReference>
<dbReference type="InterPro" id="IPR012349">
    <property type="entry name" value="Split_barrel_FMN-bd"/>
</dbReference>
<protein>
    <submittedName>
        <fullName evidence="4">Flavin reductase family protein</fullName>
    </submittedName>
</protein>
<evidence type="ECO:0000313" key="4">
    <source>
        <dbReference type="EMBL" id="QDY69253.1"/>
    </source>
</evidence>
<evidence type="ECO:0000256" key="1">
    <source>
        <dbReference type="ARBA" id="ARBA00008898"/>
    </source>
</evidence>
<dbReference type="Proteomes" id="UP000318483">
    <property type="component" value="Chromosome"/>
</dbReference>
<dbReference type="Pfam" id="PF01613">
    <property type="entry name" value="Flavin_Reduct"/>
    <property type="match status" value="1"/>
</dbReference>
<keyword evidence="2" id="KW-0560">Oxidoreductase</keyword>
<evidence type="ECO:0000256" key="2">
    <source>
        <dbReference type="ARBA" id="ARBA00023002"/>
    </source>
</evidence>
<proteinExistence type="inferred from homology"/>
<dbReference type="KEGG" id="lit:FPZ52_06125"/>
<dbReference type="GO" id="GO:0010181">
    <property type="term" value="F:FMN binding"/>
    <property type="evidence" value="ECO:0007669"/>
    <property type="project" value="InterPro"/>
</dbReference>
<accession>A0A5B8IUZ1</accession>
<sequence length="165" mass="17757">MKSFVPGPDTQKAFREALGQFATGVTVVTTNSPDGPIGITANSFASVSLNPPLVLWSPAKASARYDVFAMAERFAIHIMASDQLDIVRGFARNPDFFDGLSWNPDEAGVPLIDDCLARFDCAKESQMDGGDHLVILGRVLQASHRTGAPLLFARGQFGQFNLLDG</sequence>
<dbReference type="SUPFAM" id="SSF50475">
    <property type="entry name" value="FMN-binding split barrel"/>
    <property type="match status" value="1"/>
</dbReference>
<comment type="similarity">
    <text evidence="1">Belongs to the non-flavoprotein flavin reductase family.</text>
</comment>
<dbReference type="InterPro" id="IPR002563">
    <property type="entry name" value="Flavin_Rdtase-like_dom"/>
</dbReference>
<dbReference type="InterPro" id="IPR050268">
    <property type="entry name" value="NADH-dep_flavin_reductase"/>
</dbReference>
<evidence type="ECO:0000313" key="5">
    <source>
        <dbReference type="Proteomes" id="UP000318483"/>
    </source>
</evidence>
<dbReference type="SMART" id="SM00903">
    <property type="entry name" value="Flavin_Reduct"/>
    <property type="match status" value="1"/>
</dbReference>
<dbReference type="RefSeq" id="WP_146364633.1">
    <property type="nucleotide sequence ID" value="NZ_CP042261.1"/>
</dbReference>